<proteinExistence type="predicted"/>
<dbReference type="SUPFAM" id="SSF51735">
    <property type="entry name" value="NAD(P)-binding Rossmann-fold domains"/>
    <property type="match status" value="1"/>
</dbReference>
<dbReference type="Proteomes" id="UP000578686">
    <property type="component" value="Unassembled WGS sequence"/>
</dbReference>
<dbReference type="RefSeq" id="WP_167974583.1">
    <property type="nucleotide sequence ID" value="NZ_BHZG01000231.1"/>
</dbReference>
<organism evidence="2 3">
    <name type="scientific">Streptomyces lonarensis</name>
    <dbReference type="NCBI Taxonomy" id="700599"/>
    <lineage>
        <taxon>Bacteria</taxon>
        <taxon>Bacillati</taxon>
        <taxon>Actinomycetota</taxon>
        <taxon>Actinomycetes</taxon>
        <taxon>Kitasatosporales</taxon>
        <taxon>Streptomycetaceae</taxon>
        <taxon>Streptomyces</taxon>
    </lineage>
</organism>
<dbReference type="InterPro" id="IPR016040">
    <property type="entry name" value="NAD(P)-bd_dom"/>
</dbReference>
<dbReference type="CDD" id="cd05269">
    <property type="entry name" value="TMR_SDR_a"/>
    <property type="match status" value="1"/>
</dbReference>
<protein>
    <submittedName>
        <fullName evidence="2">SDR family oxidoreductase</fullName>
    </submittedName>
</protein>
<sequence>MITVTGATGQFGRLAIEHLLARDIPAAGIAAVVRDPQRAADLADRGVEVRQADYDRPETLPAALRGTDTLLFVSSTGPDDRRIEQHRAVVTAAREARVGLVAYTSLVGADFNTLDLARVHRDTEGALAESGLPTVLLRNGWYTENYTAGLADSVERGEIVGAAGDGRIASASRSDLAEAAAIVVTSENQAGRIHELTGDATWTLPDLAAEAARVSGREVAYRDLGGDGYAEALTEAGLPDFVVSLLVDSDVKVSKGALAAVTGDLPALLGRSTTPLAETVRTALAG</sequence>
<comment type="caution">
    <text evidence="2">The sequence shown here is derived from an EMBL/GenBank/DDBJ whole genome shotgun (WGS) entry which is preliminary data.</text>
</comment>
<evidence type="ECO:0000313" key="3">
    <source>
        <dbReference type="Proteomes" id="UP000578686"/>
    </source>
</evidence>
<gene>
    <name evidence="2" type="ORF">HCN56_24210</name>
</gene>
<dbReference type="PANTHER" id="PTHR47129:SF1">
    <property type="entry name" value="NMRA-LIKE DOMAIN-CONTAINING PROTEIN"/>
    <property type="match status" value="1"/>
</dbReference>
<dbReference type="Gene3D" id="3.40.50.720">
    <property type="entry name" value="NAD(P)-binding Rossmann-like Domain"/>
    <property type="match status" value="1"/>
</dbReference>
<keyword evidence="3" id="KW-1185">Reference proteome</keyword>
<evidence type="ECO:0000259" key="1">
    <source>
        <dbReference type="Pfam" id="PF13460"/>
    </source>
</evidence>
<feature type="domain" description="NAD(P)-binding" evidence="1">
    <location>
        <begin position="6"/>
        <end position="185"/>
    </location>
</feature>
<dbReference type="Gene3D" id="3.90.25.10">
    <property type="entry name" value="UDP-galactose 4-epimerase, domain 1"/>
    <property type="match status" value="1"/>
</dbReference>
<name>A0A7X6I197_9ACTN</name>
<evidence type="ECO:0000313" key="2">
    <source>
        <dbReference type="EMBL" id="NJQ08593.1"/>
    </source>
</evidence>
<dbReference type="PANTHER" id="PTHR47129">
    <property type="entry name" value="QUINONE OXIDOREDUCTASE 2"/>
    <property type="match status" value="1"/>
</dbReference>
<reference evidence="2 3" key="1">
    <citation type="submission" date="2020-03" db="EMBL/GenBank/DDBJ databases">
        <title>Draft genome of Streptomyces sp. ventii, isolated from the Axial Seamount in the Pacific Ocean, and resequencing of the two type strains Streptomyces lonarensis strain NCL 716 and Streptomyces bohaiensis strain 11A07.</title>
        <authorList>
            <person name="Loughran R.M."/>
            <person name="Pfannmuller K.M."/>
            <person name="Wasson B.J."/>
            <person name="Deadmond M.C."/>
            <person name="Paddock B.E."/>
            <person name="Koyack M.J."/>
            <person name="Gallegos D.A."/>
            <person name="Mitchell E.A."/>
            <person name="Ushijima B."/>
            <person name="Saw J.H."/>
            <person name="Mcphail K.L."/>
            <person name="Videau P."/>
        </authorList>
    </citation>
    <scope>NUCLEOTIDE SEQUENCE [LARGE SCALE GENOMIC DNA]</scope>
    <source>
        <strain evidence="2 3">NCL716</strain>
    </source>
</reference>
<dbReference type="Pfam" id="PF13460">
    <property type="entry name" value="NAD_binding_10"/>
    <property type="match status" value="1"/>
</dbReference>
<dbReference type="InterPro" id="IPR052718">
    <property type="entry name" value="NmrA-type_oxidoreductase"/>
</dbReference>
<accession>A0A7X6I197</accession>
<dbReference type="AlphaFoldDB" id="A0A7X6I197"/>
<dbReference type="InterPro" id="IPR036291">
    <property type="entry name" value="NAD(P)-bd_dom_sf"/>
</dbReference>
<dbReference type="EMBL" id="JAAVJD010000349">
    <property type="protein sequence ID" value="NJQ08593.1"/>
    <property type="molecule type" value="Genomic_DNA"/>
</dbReference>